<feature type="transmembrane region" description="Helical" evidence="1">
    <location>
        <begin position="12"/>
        <end position="35"/>
    </location>
</feature>
<organism evidence="2 3">
    <name type="scientific">Bacteroides uniformis</name>
    <dbReference type="NCBI Taxonomy" id="820"/>
    <lineage>
        <taxon>Bacteria</taxon>
        <taxon>Pseudomonadati</taxon>
        <taxon>Bacteroidota</taxon>
        <taxon>Bacteroidia</taxon>
        <taxon>Bacteroidales</taxon>
        <taxon>Bacteroidaceae</taxon>
        <taxon>Bacteroides</taxon>
    </lineage>
</organism>
<gene>
    <name evidence="2" type="ORF">DW758_01775</name>
</gene>
<accession>A0A414IN21</accession>
<keyword evidence="1" id="KW-1133">Transmembrane helix</keyword>
<dbReference type="EMBL" id="QSJZ01000001">
    <property type="protein sequence ID" value="RHE25818.1"/>
    <property type="molecule type" value="Genomic_DNA"/>
</dbReference>
<reference evidence="2 3" key="1">
    <citation type="submission" date="2018-08" db="EMBL/GenBank/DDBJ databases">
        <title>A genome reference for cultivated species of the human gut microbiota.</title>
        <authorList>
            <person name="Zou Y."/>
            <person name="Xue W."/>
            <person name="Luo G."/>
        </authorList>
    </citation>
    <scope>NUCLEOTIDE SEQUENCE [LARGE SCALE GENOMIC DNA]</scope>
    <source>
        <strain evidence="2 3">AM29-12AC</strain>
    </source>
</reference>
<feature type="transmembrane region" description="Helical" evidence="1">
    <location>
        <begin position="68"/>
        <end position="92"/>
    </location>
</feature>
<dbReference type="Proteomes" id="UP000283601">
    <property type="component" value="Unassembled WGS sequence"/>
</dbReference>
<sequence>MAAVARIENSKLLLITLFLSAVILTLMSLAIYRIYIKLIIILKMLYQLEDYQVFNLVKKEVDSLDNKISIPVNAIIGVIIPFIGSLSFWGYFTYQIISSSNYSIII</sequence>
<protein>
    <submittedName>
        <fullName evidence="2">Uncharacterized protein</fullName>
    </submittedName>
</protein>
<evidence type="ECO:0000313" key="2">
    <source>
        <dbReference type="EMBL" id="RHE25818.1"/>
    </source>
</evidence>
<keyword evidence="1" id="KW-0812">Transmembrane</keyword>
<dbReference type="AlphaFoldDB" id="A0A414IN21"/>
<keyword evidence="1" id="KW-0472">Membrane</keyword>
<name>A0A414IN21_BACUN</name>
<proteinExistence type="predicted"/>
<evidence type="ECO:0000313" key="3">
    <source>
        <dbReference type="Proteomes" id="UP000283601"/>
    </source>
</evidence>
<comment type="caution">
    <text evidence="2">The sequence shown here is derived from an EMBL/GenBank/DDBJ whole genome shotgun (WGS) entry which is preliminary data.</text>
</comment>
<evidence type="ECO:0000256" key="1">
    <source>
        <dbReference type="SAM" id="Phobius"/>
    </source>
</evidence>